<dbReference type="EMBL" id="JBBPBM010000001">
    <property type="protein sequence ID" value="KAK8600967.1"/>
    <property type="molecule type" value="Genomic_DNA"/>
</dbReference>
<keyword evidence="1" id="KW-0611">Plant defense</keyword>
<organism evidence="3 4">
    <name type="scientific">Hibiscus sabdariffa</name>
    <name type="common">roselle</name>
    <dbReference type="NCBI Taxonomy" id="183260"/>
    <lineage>
        <taxon>Eukaryota</taxon>
        <taxon>Viridiplantae</taxon>
        <taxon>Streptophyta</taxon>
        <taxon>Embryophyta</taxon>
        <taxon>Tracheophyta</taxon>
        <taxon>Spermatophyta</taxon>
        <taxon>Magnoliopsida</taxon>
        <taxon>eudicotyledons</taxon>
        <taxon>Gunneridae</taxon>
        <taxon>Pentapetalae</taxon>
        <taxon>rosids</taxon>
        <taxon>malvids</taxon>
        <taxon>Malvales</taxon>
        <taxon>Malvaceae</taxon>
        <taxon>Malvoideae</taxon>
        <taxon>Hibiscus</taxon>
    </lineage>
</organism>
<keyword evidence="4" id="KW-1185">Reference proteome</keyword>
<dbReference type="InterPro" id="IPR027417">
    <property type="entry name" value="P-loop_NTPase"/>
</dbReference>
<name>A0ABR2GDG3_9ROSI</name>
<dbReference type="PANTHER" id="PTHR36766">
    <property type="entry name" value="PLANT BROAD-SPECTRUM MILDEW RESISTANCE PROTEIN RPW8"/>
    <property type="match status" value="1"/>
</dbReference>
<evidence type="ECO:0000313" key="3">
    <source>
        <dbReference type="EMBL" id="KAK8600967.1"/>
    </source>
</evidence>
<dbReference type="Gene3D" id="1.10.8.430">
    <property type="entry name" value="Helical domain of apoptotic protease-activating factors"/>
    <property type="match status" value="1"/>
</dbReference>
<dbReference type="Proteomes" id="UP001472677">
    <property type="component" value="Unassembled WGS sequence"/>
</dbReference>
<dbReference type="InterPro" id="IPR002182">
    <property type="entry name" value="NB-ARC"/>
</dbReference>
<reference evidence="3 4" key="1">
    <citation type="journal article" date="2024" name="G3 (Bethesda)">
        <title>Genome assembly of Hibiscus sabdariffa L. provides insights into metabolisms of medicinal natural products.</title>
        <authorList>
            <person name="Kim T."/>
        </authorList>
    </citation>
    <scope>NUCLEOTIDE SEQUENCE [LARGE SCALE GENOMIC DNA]</scope>
    <source>
        <strain evidence="3">TK-2024</strain>
        <tissue evidence="3">Old leaves</tissue>
    </source>
</reference>
<dbReference type="SUPFAM" id="SSF52540">
    <property type="entry name" value="P-loop containing nucleoside triphosphate hydrolases"/>
    <property type="match status" value="1"/>
</dbReference>
<dbReference type="PANTHER" id="PTHR36766:SF71">
    <property type="entry name" value="DISEASE RESISTANCE PROTEIN RGA3"/>
    <property type="match status" value="1"/>
</dbReference>
<dbReference type="Pfam" id="PF00931">
    <property type="entry name" value="NB-ARC"/>
    <property type="match status" value="1"/>
</dbReference>
<evidence type="ECO:0000313" key="4">
    <source>
        <dbReference type="Proteomes" id="UP001472677"/>
    </source>
</evidence>
<evidence type="ECO:0000259" key="2">
    <source>
        <dbReference type="Pfam" id="PF00931"/>
    </source>
</evidence>
<feature type="domain" description="NB-ARC" evidence="2">
    <location>
        <begin position="32"/>
        <end position="99"/>
    </location>
</feature>
<protein>
    <recommendedName>
        <fullName evidence="2">NB-ARC domain-containing protein</fullName>
    </recommendedName>
</protein>
<dbReference type="InterPro" id="IPR042197">
    <property type="entry name" value="Apaf_helical"/>
</dbReference>
<sequence>MIQEDDNGLAEQPSNIVPALRPFMTHLKSRNDVWNEDADEQYKLKSLLKLDGEGSKVIVTTRSSKVATIMGTTFSLHLKGLSHDECWALFKQRAFTNDQEDYPNLLSIGKQIVRKCGGVPLAAKSLGSLIWFKREPDEWLSVKENEIWNVCENENGTSAYRIPLMQLYQKL</sequence>
<proteinExistence type="predicted"/>
<accession>A0ABR2GDG3</accession>
<comment type="caution">
    <text evidence="3">The sequence shown here is derived from an EMBL/GenBank/DDBJ whole genome shotgun (WGS) entry which is preliminary data.</text>
</comment>
<gene>
    <name evidence="3" type="ORF">V6N12_050812</name>
</gene>
<evidence type="ECO:0000256" key="1">
    <source>
        <dbReference type="ARBA" id="ARBA00022821"/>
    </source>
</evidence>